<organism evidence="1 2">
    <name type="scientific">Roseovarius nubinhibens</name>
    <dbReference type="NCBI Taxonomy" id="314263"/>
    <lineage>
        <taxon>Bacteria</taxon>
        <taxon>Pseudomonadati</taxon>
        <taxon>Pseudomonadota</taxon>
        <taxon>Alphaproteobacteria</taxon>
        <taxon>Rhodobacterales</taxon>
        <taxon>Roseobacteraceae</taxon>
        <taxon>Roseovarius</taxon>
    </lineage>
</organism>
<feature type="non-terminal residue" evidence="1">
    <location>
        <position position="1"/>
    </location>
</feature>
<sequence length="111" mass="11396">LASRNPEDLLDIFTLLTWAEMALSEAEVPPSPALQGAIERIAPILRSLRHADGGLARFHGGGRGLEGRLDAALAASGIKAAAPGGMAMGYTRLNAGRTTIITDTAPPPLGA</sequence>
<proteinExistence type="predicted"/>
<name>A0A348WIK7_9RHOB</name>
<protein>
    <submittedName>
        <fullName evidence="1">Heparinase</fullName>
    </submittedName>
</protein>
<evidence type="ECO:0000313" key="2">
    <source>
        <dbReference type="Proteomes" id="UP000264719"/>
    </source>
</evidence>
<accession>A0A348WIK7</accession>
<dbReference type="EMBL" id="DMVW01000202">
    <property type="protein sequence ID" value="HAR54369.1"/>
    <property type="molecule type" value="Genomic_DNA"/>
</dbReference>
<dbReference type="Proteomes" id="UP000264719">
    <property type="component" value="Unassembled WGS sequence"/>
</dbReference>
<feature type="non-terminal residue" evidence="1">
    <location>
        <position position="111"/>
    </location>
</feature>
<gene>
    <name evidence="1" type="ORF">DCS45_21215</name>
</gene>
<reference evidence="1 2" key="1">
    <citation type="journal article" date="2018" name="Nat. Biotechnol.">
        <title>A standardized bacterial taxonomy based on genome phylogeny substantially revises the tree of life.</title>
        <authorList>
            <person name="Parks D.H."/>
            <person name="Chuvochina M."/>
            <person name="Waite D.W."/>
            <person name="Rinke C."/>
            <person name="Skarshewski A."/>
            <person name="Chaumeil P.A."/>
            <person name="Hugenholtz P."/>
        </authorList>
    </citation>
    <scope>NUCLEOTIDE SEQUENCE [LARGE SCALE GENOMIC DNA]</scope>
    <source>
        <strain evidence="1">UBA9169</strain>
    </source>
</reference>
<evidence type="ECO:0000313" key="1">
    <source>
        <dbReference type="EMBL" id="HAR54369.1"/>
    </source>
</evidence>
<comment type="caution">
    <text evidence="1">The sequence shown here is derived from an EMBL/GenBank/DDBJ whole genome shotgun (WGS) entry which is preliminary data.</text>
</comment>
<dbReference type="AlphaFoldDB" id="A0A348WIK7"/>